<keyword evidence="1" id="KW-1133">Transmembrane helix</keyword>
<accession>A0A7J6SQS0</accession>
<reference evidence="2 3" key="1">
    <citation type="submission" date="2020-04" db="EMBL/GenBank/DDBJ databases">
        <title>Perkinsus olseni comparative genomics.</title>
        <authorList>
            <person name="Bogema D.R."/>
        </authorList>
    </citation>
    <scope>NUCLEOTIDE SEQUENCE [LARGE SCALE GENOMIC DNA]</scope>
    <source>
        <strain evidence="2 3">ATCC PRA-207</strain>
    </source>
</reference>
<dbReference type="Proteomes" id="UP000553632">
    <property type="component" value="Unassembled WGS sequence"/>
</dbReference>
<keyword evidence="1" id="KW-0472">Membrane</keyword>
<dbReference type="OMA" id="PMQAFIC"/>
<feature type="non-terminal residue" evidence="2">
    <location>
        <position position="254"/>
    </location>
</feature>
<keyword evidence="3" id="KW-1185">Reference proteome</keyword>
<feature type="transmembrane region" description="Helical" evidence="1">
    <location>
        <begin position="119"/>
        <end position="138"/>
    </location>
</feature>
<proteinExistence type="predicted"/>
<feature type="transmembrane region" description="Helical" evidence="1">
    <location>
        <begin position="182"/>
        <end position="201"/>
    </location>
</feature>
<keyword evidence="1" id="KW-0812">Transmembrane</keyword>
<dbReference type="EMBL" id="JABANO010016464">
    <property type="protein sequence ID" value="KAF4735143.1"/>
    <property type="molecule type" value="Genomic_DNA"/>
</dbReference>
<gene>
    <name evidence="2" type="ORF">FOZ63_026213</name>
</gene>
<protein>
    <submittedName>
        <fullName evidence="2">Uncharacterized protein</fullName>
    </submittedName>
</protein>
<feature type="transmembrane region" description="Helical" evidence="1">
    <location>
        <begin position="92"/>
        <end position="113"/>
    </location>
</feature>
<evidence type="ECO:0000313" key="2">
    <source>
        <dbReference type="EMBL" id="KAF4735143.1"/>
    </source>
</evidence>
<feature type="transmembrane region" description="Helical" evidence="1">
    <location>
        <begin position="65"/>
        <end position="85"/>
    </location>
</feature>
<comment type="caution">
    <text evidence="2">The sequence shown here is derived from an EMBL/GenBank/DDBJ whole genome shotgun (WGS) entry which is preliminary data.</text>
</comment>
<organism evidence="2 3">
    <name type="scientific">Perkinsus olseni</name>
    <name type="common">Perkinsus atlanticus</name>
    <dbReference type="NCBI Taxonomy" id="32597"/>
    <lineage>
        <taxon>Eukaryota</taxon>
        <taxon>Sar</taxon>
        <taxon>Alveolata</taxon>
        <taxon>Perkinsozoa</taxon>
        <taxon>Perkinsea</taxon>
        <taxon>Perkinsida</taxon>
        <taxon>Perkinsidae</taxon>
        <taxon>Perkinsus</taxon>
    </lineage>
</organism>
<name>A0A7J6SQS0_PEROL</name>
<evidence type="ECO:0000313" key="3">
    <source>
        <dbReference type="Proteomes" id="UP000553632"/>
    </source>
</evidence>
<feature type="transmembrane region" description="Helical" evidence="1">
    <location>
        <begin position="35"/>
        <end position="59"/>
    </location>
</feature>
<feature type="transmembrane region" description="Helical" evidence="1">
    <location>
        <begin position="150"/>
        <end position="170"/>
    </location>
</feature>
<sequence>PTSALDENFSVLRNDSGGMISYRSMPKLKRKALDLPLVAVLLAYWLGVPVGAGIAFLGIQQDQPTSYTIELVAFLTLAVFGLVGVDPDNKKPIVLGIASATLGTFFGTAVTFATMGVNIPMQAFICALVTFHYGEFACNCCFQNRDSITYSTFLVNNSAAYTIALVAASAEYTLAGEDGSEYVRLLGVAVTIGGQLLRWAAFIRSQLSHMAFLVRGPILRIEFVCRRKEISSSSRRERIGCVVIQGTADGFGGQ</sequence>
<evidence type="ECO:0000256" key="1">
    <source>
        <dbReference type="SAM" id="Phobius"/>
    </source>
</evidence>
<dbReference type="AlphaFoldDB" id="A0A7J6SQS0"/>